<dbReference type="NCBIfam" id="NF004790">
    <property type="entry name" value="PRK06136.1"/>
    <property type="match status" value="1"/>
</dbReference>
<reference evidence="8" key="1">
    <citation type="submission" date="2024-06" db="EMBL/GenBank/DDBJ databases">
        <title>Draft genome sequence of Microbacterium sp. strain A8/3-1, isolated from Oxytropis tragacanthoides Fisch. ex DC. Root nodules in the Altai region of Russia.</title>
        <authorList>
            <person name="Sazanova A."/>
            <person name="Guro P."/>
            <person name="Kuznetsova I."/>
            <person name="Belimov A."/>
            <person name="Safronova V."/>
        </authorList>
    </citation>
    <scope>NUCLEOTIDE SEQUENCE</scope>
    <source>
        <strain evidence="8">A8/3-1</strain>
    </source>
</reference>
<dbReference type="CDD" id="cd11642">
    <property type="entry name" value="SUMT"/>
    <property type="match status" value="1"/>
</dbReference>
<dbReference type="GO" id="GO:0019354">
    <property type="term" value="P:siroheme biosynthetic process"/>
    <property type="evidence" value="ECO:0007669"/>
    <property type="project" value="InterPro"/>
</dbReference>
<dbReference type="PANTHER" id="PTHR45790">
    <property type="entry name" value="SIROHEME SYNTHASE-RELATED"/>
    <property type="match status" value="1"/>
</dbReference>
<dbReference type="Gene3D" id="3.30.950.10">
    <property type="entry name" value="Methyltransferase, Cobalt-precorrin-4 Transmethylase, Domain 2"/>
    <property type="match status" value="1"/>
</dbReference>
<dbReference type="FunFam" id="3.40.1010.10:FF:000001">
    <property type="entry name" value="Siroheme synthase"/>
    <property type="match status" value="1"/>
</dbReference>
<feature type="region of interest" description="Disordered" evidence="6">
    <location>
        <begin position="259"/>
        <end position="286"/>
    </location>
</feature>
<sequence>MTGTVTLVGAGPGDAGLLTIRGLRALQEADVIVADRLGARAVLEQLAADGVHLSAEVIDVGKLPGHHPVPQDGINDLLVQHALAGRRVVRLKGGDPFVYGRGREEQQHCEEAGIPVDVVPGVTSAVSVPAVAGIPLTHRGVAASFTVLSGHDQIEPGGVLSLSRGDHTVVLLMGVNTLGHSAHVLSSGARGVDCPVAIIEDGYGERERVTIGTLGTIAHLAASRQVRSPAVVVVGDVVALSPHAAGSLSSSKGRTFTRRFDKLSDPGHELSDPGHEPSVPATPKPHWADALDAGLAVDTGLVQAVDALDPASARRSPLSSLFSRSR</sequence>
<keyword evidence="5" id="KW-0627">Porphyrin biosynthesis</keyword>
<dbReference type="SUPFAM" id="SSF53790">
    <property type="entry name" value="Tetrapyrrole methylase"/>
    <property type="match status" value="1"/>
</dbReference>
<dbReference type="InterPro" id="IPR006366">
    <property type="entry name" value="CobA/CysG_C"/>
</dbReference>
<dbReference type="EC" id="2.1.1.107" evidence="1"/>
<protein>
    <recommendedName>
        <fullName evidence="1">uroporphyrinogen-III C-methyltransferase</fullName>
        <ecNumber evidence="1">2.1.1.107</ecNumber>
    </recommendedName>
</protein>
<dbReference type="InterPro" id="IPR014777">
    <property type="entry name" value="4pyrrole_Mease_sub1"/>
</dbReference>
<gene>
    <name evidence="8" type="primary">cobA</name>
    <name evidence="8" type="ORF">ABS642_16250</name>
</gene>
<feature type="domain" description="Tetrapyrrole methylase" evidence="7">
    <location>
        <begin position="4"/>
        <end position="217"/>
    </location>
</feature>
<dbReference type="InterPro" id="IPR014776">
    <property type="entry name" value="4pyrrole_Mease_sub2"/>
</dbReference>
<dbReference type="InterPro" id="IPR000878">
    <property type="entry name" value="4pyrrol_Mease"/>
</dbReference>
<dbReference type="PANTHER" id="PTHR45790:SF3">
    <property type="entry name" value="S-ADENOSYL-L-METHIONINE-DEPENDENT UROPORPHYRINOGEN III METHYLTRANSFERASE, CHLOROPLASTIC"/>
    <property type="match status" value="1"/>
</dbReference>
<dbReference type="EMBL" id="CP158357">
    <property type="protein sequence ID" value="XBX77447.1"/>
    <property type="molecule type" value="Genomic_DNA"/>
</dbReference>
<name>A0AAU7VTB7_9MICO</name>
<keyword evidence="3 8" id="KW-0808">Transferase</keyword>
<keyword evidence="2 8" id="KW-0489">Methyltransferase</keyword>
<dbReference type="PROSITE" id="PS00839">
    <property type="entry name" value="SUMT_1"/>
    <property type="match status" value="1"/>
</dbReference>
<evidence type="ECO:0000259" key="7">
    <source>
        <dbReference type="Pfam" id="PF00590"/>
    </source>
</evidence>
<evidence type="ECO:0000256" key="5">
    <source>
        <dbReference type="ARBA" id="ARBA00023244"/>
    </source>
</evidence>
<dbReference type="GO" id="GO:0004851">
    <property type="term" value="F:uroporphyrin-III C-methyltransferase activity"/>
    <property type="evidence" value="ECO:0007669"/>
    <property type="project" value="UniProtKB-EC"/>
</dbReference>
<dbReference type="NCBIfam" id="TIGR01469">
    <property type="entry name" value="cobA_cysG_Cterm"/>
    <property type="match status" value="1"/>
</dbReference>
<evidence type="ECO:0000256" key="3">
    <source>
        <dbReference type="ARBA" id="ARBA00022679"/>
    </source>
</evidence>
<feature type="compositionally biased region" description="Basic and acidic residues" evidence="6">
    <location>
        <begin position="259"/>
        <end position="275"/>
    </location>
</feature>
<proteinExistence type="predicted"/>
<dbReference type="InterPro" id="IPR035996">
    <property type="entry name" value="4pyrrol_Methylase_sf"/>
</dbReference>
<dbReference type="RefSeq" id="WP_350350929.1">
    <property type="nucleotide sequence ID" value="NZ_CP158357.1"/>
</dbReference>
<accession>A0AAU7VTB7</accession>
<evidence type="ECO:0000313" key="8">
    <source>
        <dbReference type="EMBL" id="XBX77447.1"/>
    </source>
</evidence>
<organism evidence="8">
    <name type="scientific">Microbacterium sp. A8/3-1</name>
    <dbReference type="NCBI Taxonomy" id="3160749"/>
    <lineage>
        <taxon>Bacteria</taxon>
        <taxon>Bacillati</taxon>
        <taxon>Actinomycetota</taxon>
        <taxon>Actinomycetes</taxon>
        <taxon>Micrococcales</taxon>
        <taxon>Microbacteriaceae</taxon>
        <taxon>Microbacterium</taxon>
    </lineage>
</organism>
<dbReference type="AlphaFoldDB" id="A0AAU7VTB7"/>
<dbReference type="InterPro" id="IPR050161">
    <property type="entry name" value="Siro_Cobalamin_biosynth"/>
</dbReference>
<keyword evidence="4" id="KW-0949">S-adenosyl-L-methionine</keyword>
<dbReference type="Gene3D" id="3.40.1010.10">
    <property type="entry name" value="Cobalt-precorrin-4 Transmethylase, Domain 1"/>
    <property type="match status" value="1"/>
</dbReference>
<evidence type="ECO:0000256" key="2">
    <source>
        <dbReference type="ARBA" id="ARBA00022603"/>
    </source>
</evidence>
<dbReference type="GO" id="GO:0032259">
    <property type="term" value="P:methylation"/>
    <property type="evidence" value="ECO:0007669"/>
    <property type="project" value="UniProtKB-KW"/>
</dbReference>
<evidence type="ECO:0000256" key="1">
    <source>
        <dbReference type="ARBA" id="ARBA00012162"/>
    </source>
</evidence>
<evidence type="ECO:0000256" key="6">
    <source>
        <dbReference type="SAM" id="MobiDB-lite"/>
    </source>
</evidence>
<dbReference type="Pfam" id="PF00590">
    <property type="entry name" value="TP_methylase"/>
    <property type="match status" value="1"/>
</dbReference>
<evidence type="ECO:0000256" key="4">
    <source>
        <dbReference type="ARBA" id="ARBA00022691"/>
    </source>
</evidence>
<dbReference type="InterPro" id="IPR003043">
    <property type="entry name" value="Uropor_MeTrfase_CS"/>
</dbReference>